<dbReference type="GO" id="GO:0034976">
    <property type="term" value="P:response to endoplasmic reticulum stress"/>
    <property type="evidence" value="ECO:0007669"/>
    <property type="project" value="TreeGrafter"/>
</dbReference>
<evidence type="ECO:0000256" key="3">
    <source>
        <dbReference type="ARBA" id="ARBA00012723"/>
    </source>
</evidence>
<gene>
    <name evidence="9" type="ORF">PPL_10588</name>
</gene>
<evidence type="ECO:0000256" key="5">
    <source>
        <dbReference type="ARBA" id="ARBA00023235"/>
    </source>
</evidence>
<dbReference type="PROSITE" id="PS51352">
    <property type="entry name" value="THIOREDOXIN_2"/>
    <property type="match status" value="1"/>
</dbReference>
<dbReference type="InterPro" id="IPR057305">
    <property type="entry name" value="Thioredox_PDIA6_C"/>
</dbReference>
<dbReference type="InterPro" id="IPR036249">
    <property type="entry name" value="Thioredoxin-like_sf"/>
</dbReference>
<dbReference type="Pfam" id="PF00085">
    <property type="entry name" value="Thioredoxin"/>
    <property type="match status" value="1"/>
</dbReference>
<evidence type="ECO:0000256" key="2">
    <source>
        <dbReference type="ARBA" id="ARBA00004319"/>
    </source>
</evidence>
<accession>D3BRH7</accession>
<dbReference type="InParanoid" id="D3BRH7"/>
<dbReference type="PRINTS" id="PR00421">
    <property type="entry name" value="THIOREDOXIN"/>
</dbReference>
<evidence type="ECO:0000256" key="1">
    <source>
        <dbReference type="ARBA" id="ARBA00001182"/>
    </source>
</evidence>
<dbReference type="GO" id="GO:0005788">
    <property type="term" value="C:endoplasmic reticulum lumen"/>
    <property type="evidence" value="ECO:0007669"/>
    <property type="project" value="UniProtKB-SubCell"/>
</dbReference>
<dbReference type="Gene3D" id="3.40.30.10">
    <property type="entry name" value="Glutaredoxin"/>
    <property type="match status" value="3"/>
</dbReference>
<dbReference type="STRING" id="670386.D3BRH7"/>
<comment type="subcellular location">
    <subcellularLocation>
        <location evidence="2">Endoplasmic reticulum lumen</location>
    </subcellularLocation>
</comment>
<evidence type="ECO:0000256" key="7">
    <source>
        <dbReference type="SAM" id="MobiDB-lite"/>
    </source>
</evidence>
<reference evidence="9 10" key="1">
    <citation type="journal article" date="2011" name="Genome Res.">
        <title>Phylogeny-wide analysis of social amoeba genomes highlights ancient origins for complex intercellular communication.</title>
        <authorList>
            <person name="Heidel A.J."/>
            <person name="Lawal H.M."/>
            <person name="Felder M."/>
            <person name="Schilde C."/>
            <person name="Helps N.R."/>
            <person name="Tunggal B."/>
            <person name="Rivero F."/>
            <person name="John U."/>
            <person name="Schleicher M."/>
            <person name="Eichinger L."/>
            <person name="Platzer M."/>
            <person name="Noegel A.A."/>
            <person name="Schaap P."/>
            <person name="Gloeckner G."/>
        </authorList>
    </citation>
    <scope>NUCLEOTIDE SEQUENCE [LARGE SCALE GENOMIC DNA]</scope>
    <source>
        <strain evidence="10">ATCC 26659 / Pp 5 / PN500</strain>
    </source>
</reference>
<evidence type="ECO:0000313" key="9">
    <source>
        <dbReference type="EMBL" id="EFA76009.1"/>
    </source>
</evidence>
<keyword evidence="6" id="KW-0676">Redox-active center</keyword>
<dbReference type="Proteomes" id="UP000001396">
    <property type="component" value="Unassembled WGS sequence"/>
</dbReference>
<proteinExistence type="predicted"/>
<keyword evidence="5" id="KW-0413">Isomerase</keyword>
<protein>
    <recommendedName>
        <fullName evidence="3">protein disulfide-isomerase</fullName>
        <ecNumber evidence="3">5.3.4.1</ecNumber>
    </recommendedName>
</protein>
<evidence type="ECO:0000256" key="6">
    <source>
        <dbReference type="ARBA" id="ARBA00023284"/>
    </source>
</evidence>
<comment type="caution">
    <text evidence="9">The sequence shown here is derived from an EMBL/GenBank/DDBJ whole genome shotgun (WGS) entry which is preliminary data.</text>
</comment>
<dbReference type="OMA" id="FCYINNE"/>
<dbReference type="PROSITE" id="PS00194">
    <property type="entry name" value="THIOREDOXIN_1"/>
    <property type="match status" value="1"/>
</dbReference>
<dbReference type="GO" id="GO:0003756">
    <property type="term" value="F:protein disulfide isomerase activity"/>
    <property type="evidence" value="ECO:0007669"/>
    <property type="project" value="UniProtKB-EC"/>
</dbReference>
<comment type="catalytic activity">
    <reaction evidence="1">
        <text>Catalyzes the rearrangement of -S-S- bonds in proteins.</text>
        <dbReference type="EC" id="5.3.4.1"/>
    </reaction>
</comment>
<dbReference type="AlphaFoldDB" id="D3BRH7"/>
<sequence length="407" mass="45950">MNIDKTVLLLINFESLVAKDEHIWMVEFYAPWCGHCKSLKPEYEKAAKNLAGIAKLGAINCDVEKELCGAFEIKGFPTLKFFSHKLAAKGMKTPEDYQQERSASAIINYMTSKLPNFASKLKSQEDFNKFVSASKTAKVVLFTDKAKTSNLYKALSLDFQHSLPLSEFKDAPKELLQKYGIDKLPALVVFKGDSADEEFVKYDGKLNHESLYSFLEPFEDKTKKPKVAQPQAEPEKKDKKKDKKKKEEQQPEKPLDHVVFVEDQETFDKVCSVGVCSVSLFDMSNEDEKESNALKMESLQKMAKKYVGRMKFVQLDGSQQPHFIEKFDLAGLPNMFVVNIVKGGYSHYLGNFSEESLDEYIGNVLIGKKSMTKISKLPQVVSTKKTTTTTTTETKPSTKSSKAKDEL</sequence>
<dbReference type="InterPro" id="IPR017937">
    <property type="entry name" value="Thioredoxin_CS"/>
</dbReference>
<name>D3BRH7_HETP5</name>
<feature type="region of interest" description="Disordered" evidence="7">
    <location>
        <begin position="380"/>
        <end position="407"/>
    </location>
</feature>
<feature type="compositionally biased region" description="Basic and acidic residues" evidence="7">
    <location>
        <begin position="245"/>
        <end position="255"/>
    </location>
</feature>
<feature type="domain" description="Thioredoxin" evidence="8">
    <location>
        <begin position="1"/>
        <end position="115"/>
    </location>
</feature>
<dbReference type="Pfam" id="PF24541">
    <property type="entry name" value="Thioredox_PDIA6_C"/>
    <property type="match status" value="1"/>
</dbReference>
<organism evidence="9 10">
    <name type="scientific">Heterostelium pallidum (strain ATCC 26659 / Pp 5 / PN500)</name>
    <name type="common">Cellular slime mold</name>
    <name type="synonym">Polysphondylium pallidum</name>
    <dbReference type="NCBI Taxonomy" id="670386"/>
    <lineage>
        <taxon>Eukaryota</taxon>
        <taxon>Amoebozoa</taxon>
        <taxon>Evosea</taxon>
        <taxon>Eumycetozoa</taxon>
        <taxon>Dictyostelia</taxon>
        <taxon>Acytosteliales</taxon>
        <taxon>Acytosteliaceae</taxon>
        <taxon>Heterostelium</taxon>
    </lineage>
</organism>
<keyword evidence="10" id="KW-1185">Reference proteome</keyword>
<feature type="region of interest" description="Disordered" evidence="7">
    <location>
        <begin position="222"/>
        <end position="255"/>
    </location>
</feature>
<dbReference type="GeneID" id="31366057"/>
<dbReference type="RefSeq" id="XP_020428143.1">
    <property type="nucleotide sequence ID" value="XM_020581356.1"/>
</dbReference>
<dbReference type="EMBL" id="ADBJ01000050">
    <property type="protein sequence ID" value="EFA76009.1"/>
    <property type="molecule type" value="Genomic_DNA"/>
</dbReference>
<evidence type="ECO:0000259" key="8">
    <source>
        <dbReference type="PROSITE" id="PS51352"/>
    </source>
</evidence>
<evidence type="ECO:0000256" key="4">
    <source>
        <dbReference type="ARBA" id="ARBA00023157"/>
    </source>
</evidence>
<dbReference type="InterPro" id="IPR013766">
    <property type="entry name" value="Thioredoxin_domain"/>
</dbReference>
<keyword evidence="4" id="KW-1015">Disulfide bond</keyword>
<dbReference type="GO" id="GO:0015035">
    <property type="term" value="F:protein-disulfide reductase activity"/>
    <property type="evidence" value="ECO:0007669"/>
    <property type="project" value="TreeGrafter"/>
</dbReference>
<feature type="compositionally biased region" description="Low complexity" evidence="7">
    <location>
        <begin position="382"/>
        <end position="400"/>
    </location>
</feature>
<evidence type="ECO:0000313" key="10">
    <source>
        <dbReference type="Proteomes" id="UP000001396"/>
    </source>
</evidence>
<dbReference type="EC" id="5.3.4.1" evidence="3"/>
<dbReference type="SUPFAM" id="SSF52833">
    <property type="entry name" value="Thioredoxin-like"/>
    <property type="match status" value="3"/>
</dbReference>
<dbReference type="FunCoup" id="D3BRH7">
    <property type="interactions" value="166"/>
</dbReference>
<dbReference type="PANTHER" id="PTHR45815:SF3">
    <property type="entry name" value="PROTEIN DISULFIDE-ISOMERASE A6"/>
    <property type="match status" value="1"/>
</dbReference>
<dbReference type="PANTHER" id="PTHR45815">
    <property type="entry name" value="PROTEIN DISULFIDE-ISOMERASE A6"/>
    <property type="match status" value="1"/>
</dbReference>